<evidence type="ECO:0000313" key="2">
    <source>
        <dbReference type="EMBL" id="JAS26893.1"/>
    </source>
</evidence>
<name>A0A1B6DMJ0_9HEMI</name>
<protein>
    <submittedName>
        <fullName evidence="2">Uncharacterized protein</fullName>
    </submittedName>
</protein>
<feature type="transmembrane region" description="Helical" evidence="1">
    <location>
        <begin position="134"/>
        <end position="152"/>
    </location>
</feature>
<keyword evidence="1" id="KW-0812">Transmembrane</keyword>
<organism evidence="2">
    <name type="scientific">Clastoptera arizonana</name>
    <name type="common">Arizona spittle bug</name>
    <dbReference type="NCBI Taxonomy" id="38151"/>
    <lineage>
        <taxon>Eukaryota</taxon>
        <taxon>Metazoa</taxon>
        <taxon>Ecdysozoa</taxon>
        <taxon>Arthropoda</taxon>
        <taxon>Hexapoda</taxon>
        <taxon>Insecta</taxon>
        <taxon>Pterygota</taxon>
        <taxon>Neoptera</taxon>
        <taxon>Paraneoptera</taxon>
        <taxon>Hemiptera</taxon>
        <taxon>Auchenorrhyncha</taxon>
        <taxon>Cercopoidea</taxon>
        <taxon>Clastopteridae</taxon>
        <taxon>Clastoptera</taxon>
    </lineage>
</organism>
<keyword evidence="1" id="KW-0472">Membrane</keyword>
<proteinExistence type="predicted"/>
<accession>A0A1B6DMJ0</accession>
<dbReference type="EMBL" id="GEDC01010405">
    <property type="protein sequence ID" value="JAS26893.1"/>
    <property type="molecule type" value="Transcribed_RNA"/>
</dbReference>
<evidence type="ECO:0000256" key="1">
    <source>
        <dbReference type="SAM" id="Phobius"/>
    </source>
</evidence>
<feature type="transmembrane region" description="Helical" evidence="1">
    <location>
        <begin position="45"/>
        <end position="67"/>
    </location>
</feature>
<gene>
    <name evidence="2" type="ORF">g.326</name>
</gene>
<feature type="transmembrane region" description="Helical" evidence="1">
    <location>
        <begin position="7"/>
        <end position="25"/>
    </location>
</feature>
<sequence>MSKLKSFISYIWFTGLAPSILLVYYEVCLLEKCSHTVSTFMIPKLLFVLGFIILSDGWCIIPTLRLFKYIPLKLHKVIGSILLTQVVLEYIWMQLIQCNKIILLQIYYIMHFFTETLGLSDYFNFLEEDASNNWLLNIEALLLLYYSFLSFLDPLSFYRSLKYFFEVQPPRISFTNQANAARLGCTVPVTIRGRSPCRC</sequence>
<dbReference type="AlphaFoldDB" id="A0A1B6DMJ0"/>
<reference evidence="2" key="1">
    <citation type="submission" date="2015-12" db="EMBL/GenBank/DDBJ databases">
        <title>De novo transcriptome assembly of four potential Pierce s Disease insect vectors from Arizona vineyards.</title>
        <authorList>
            <person name="Tassone E.E."/>
        </authorList>
    </citation>
    <scope>NUCLEOTIDE SEQUENCE</scope>
</reference>
<feature type="transmembrane region" description="Helical" evidence="1">
    <location>
        <begin position="87"/>
        <end position="114"/>
    </location>
</feature>
<keyword evidence="1" id="KW-1133">Transmembrane helix</keyword>